<sequence length="104" mass="11827">MGDVKASSPTTYIVPRNHIGRLKIIKLRSDLLACFSWHSSKSWTRKIGFNIRLSKPNRQLQSLWQACNTIRRHWLESLPLGSMRMGGDDGTLTPAHPGIVYLKL</sequence>
<keyword evidence="3" id="KW-1185">Reference proteome</keyword>
<accession>A0AAV4PEI2</accession>
<reference evidence="1 3" key="1">
    <citation type="submission" date="2021-06" db="EMBL/GenBank/DDBJ databases">
        <title>Caerostris darwini draft genome.</title>
        <authorList>
            <person name="Kono N."/>
            <person name="Arakawa K."/>
        </authorList>
    </citation>
    <scope>NUCLEOTIDE SEQUENCE [LARGE SCALE GENOMIC DNA]</scope>
</reference>
<dbReference type="EMBL" id="BPLQ01012192">
    <property type="protein sequence ID" value="GIY63520.1"/>
    <property type="molecule type" value="Genomic_DNA"/>
</dbReference>
<protein>
    <submittedName>
        <fullName evidence="1">Uncharacterized protein</fullName>
    </submittedName>
</protein>
<evidence type="ECO:0000313" key="1">
    <source>
        <dbReference type="EMBL" id="GIX94319.1"/>
    </source>
</evidence>
<dbReference type="EMBL" id="BPLQ01002597">
    <property type="protein sequence ID" value="GIX94319.1"/>
    <property type="molecule type" value="Genomic_DNA"/>
</dbReference>
<dbReference type="Proteomes" id="UP001054837">
    <property type="component" value="Unassembled WGS sequence"/>
</dbReference>
<comment type="caution">
    <text evidence="1">The sequence shown here is derived from an EMBL/GenBank/DDBJ whole genome shotgun (WGS) entry which is preliminary data.</text>
</comment>
<proteinExistence type="predicted"/>
<dbReference type="AlphaFoldDB" id="A0AAV4PEI2"/>
<name>A0AAV4PEI2_9ARAC</name>
<organism evidence="1 3">
    <name type="scientific">Caerostris darwini</name>
    <dbReference type="NCBI Taxonomy" id="1538125"/>
    <lineage>
        <taxon>Eukaryota</taxon>
        <taxon>Metazoa</taxon>
        <taxon>Ecdysozoa</taxon>
        <taxon>Arthropoda</taxon>
        <taxon>Chelicerata</taxon>
        <taxon>Arachnida</taxon>
        <taxon>Araneae</taxon>
        <taxon>Araneomorphae</taxon>
        <taxon>Entelegynae</taxon>
        <taxon>Araneoidea</taxon>
        <taxon>Araneidae</taxon>
        <taxon>Caerostris</taxon>
    </lineage>
</organism>
<gene>
    <name evidence="2" type="ORF">CDAR_393271</name>
    <name evidence="1" type="ORF">CDAR_570301</name>
</gene>
<evidence type="ECO:0000313" key="2">
    <source>
        <dbReference type="EMBL" id="GIY63520.1"/>
    </source>
</evidence>
<evidence type="ECO:0000313" key="3">
    <source>
        <dbReference type="Proteomes" id="UP001054837"/>
    </source>
</evidence>